<dbReference type="Gene3D" id="3.50.50.100">
    <property type="match status" value="1"/>
</dbReference>
<dbReference type="EMBL" id="FJOG01000014">
    <property type="protein sequence ID" value="CZR59432.1"/>
    <property type="molecule type" value="Genomic_DNA"/>
</dbReference>
<proteinExistence type="inferred from homology"/>
<dbReference type="SUPFAM" id="SSF51905">
    <property type="entry name" value="FAD/NAD(P)-binding domain"/>
    <property type="match status" value="1"/>
</dbReference>
<keyword evidence="3" id="KW-0274">FAD</keyword>
<sequence length="368" mass="39811">MKHILILGGSYAGISTAHRLLKSAPKSSMKITLVSPNTHFYWSMASCRAAIPGGFADEQVFQPIAPGFEQYPAGQFGFVIGEAESLDVEGKKVVVSGTAGKQVVGYDFLVLATGSSAKGGLPFKGLGSTDVTKDKLHEFQERVKKAGTIVVAGGGVTGCEVAGELAYEYSRDKKIILIASGPSILPVAPPSVSNLAAKYLLDLKVDLKLRTKITSSLTLANNKVELTLSSGNTIKADMYIPTFGLVPNSSYIPSTYLNSDGYVFVDEYLRMKGTKDIWAIGDVSCLERPQFLTCDRQSAHVAKNLVIMLNNKAPLEYKIATRPIGIQIGRKTATGFFGTWRLPSWLMVWARKNLFTEKLKPTVDGSLF</sequence>
<dbReference type="Proteomes" id="UP000184330">
    <property type="component" value="Unassembled WGS sequence"/>
</dbReference>
<dbReference type="GO" id="GO:0004174">
    <property type="term" value="F:electron-transferring-flavoprotein dehydrogenase activity"/>
    <property type="evidence" value="ECO:0007669"/>
    <property type="project" value="TreeGrafter"/>
</dbReference>
<keyword evidence="2" id="KW-0285">Flavoprotein</keyword>
<dbReference type="InterPro" id="IPR036188">
    <property type="entry name" value="FAD/NAD-bd_sf"/>
</dbReference>
<protein>
    <recommendedName>
        <fullName evidence="5">FAD/NAD(P)-binding domain-containing protein</fullName>
    </recommendedName>
</protein>
<dbReference type="GO" id="GO:0050660">
    <property type="term" value="F:flavin adenine dinucleotide binding"/>
    <property type="evidence" value="ECO:0007669"/>
    <property type="project" value="TreeGrafter"/>
</dbReference>
<comment type="similarity">
    <text evidence="1">Belongs to the FAD-dependent oxidoreductase family.</text>
</comment>
<dbReference type="AlphaFoldDB" id="A0A1L7X310"/>
<reference evidence="6 7" key="1">
    <citation type="submission" date="2016-03" db="EMBL/GenBank/DDBJ databases">
        <authorList>
            <person name="Ploux O."/>
        </authorList>
    </citation>
    <scope>NUCLEOTIDE SEQUENCE [LARGE SCALE GENOMIC DNA]</scope>
    <source>
        <strain evidence="6 7">UAMH 11012</strain>
    </source>
</reference>
<evidence type="ECO:0000256" key="2">
    <source>
        <dbReference type="ARBA" id="ARBA00022630"/>
    </source>
</evidence>
<evidence type="ECO:0000313" key="7">
    <source>
        <dbReference type="Proteomes" id="UP000184330"/>
    </source>
</evidence>
<dbReference type="PANTHER" id="PTHR43735">
    <property type="entry name" value="APOPTOSIS-INDUCING FACTOR 1"/>
    <property type="match status" value="1"/>
</dbReference>
<dbReference type="OrthoDB" id="202203at2759"/>
<dbReference type="PANTHER" id="PTHR43735:SF3">
    <property type="entry name" value="FERROPTOSIS SUPPRESSOR PROTEIN 1"/>
    <property type="match status" value="1"/>
</dbReference>
<dbReference type="PRINTS" id="PR00411">
    <property type="entry name" value="PNDRDTASEI"/>
</dbReference>
<keyword evidence="7" id="KW-1185">Reference proteome</keyword>
<feature type="domain" description="FAD/NAD(P)-binding" evidence="5">
    <location>
        <begin position="3"/>
        <end position="293"/>
    </location>
</feature>
<dbReference type="Pfam" id="PF07992">
    <property type="entry name" value="Pyr_redox_2"/>
    <property type="match status" value="1"/>
</dbReference>
<evidence type="ECO:0000256" key="4">
    <source>
        <dbReference type="ARBA" id="ARBA00023002"/>
    </source>
</evidence>
<organism evidence="6 7">
    <name type="scientific">Phialocephala subalpina</name>
    <dbReference type="NCBI Taxonomy" id="576137"/>
    <lineage>
        <taxon>Eukaryota</taxon>
        <taxon>Fungi</taxon>
        <taxon>Dikarya</taxon>
        <taxon>Ascomycota</taxon>
        <taxon>Pezizomycotina</taxon>
        <taxon>Leotiomycetes</taxon>
        <taxon>Helotiales</taxon>
        <taxon>Mollisiaceae</taxon>
        <taxon>Phialocephala</taxon>
        <taxon>Phialocephala fortinii species complex</taxon>
    </lineage>
</organism>
<evidence type="ECO:0000313" key="6">
    <source>
        <dbReference type="EMBL" id="CZR59432.1"/>
    </source>
</evidence>
<gene>
    <name evidence="6" type="ORF">PAC_09324</name>
</gene>
<accession>A0A1L7X310</accession>
<dbReference type="GO" id="GO:0005737">
    <property type="term" value="C:cytoplasm"/>
    <property type="evidence" value="ECO:0007669"/>
    <property type="project" value="TreeGrafter"/>
</dbReference>
<evidence type="ECO:0000256" key="3">
    <source>
        <dbReference type="ARBA" id="ARBA00022827"/>
    </source>
</evidence>
<evidence type="ECO:0000256" key="1">
    <source>
        <dbReference type="ARBA" id="ARBA00006442"/>
    </source>
</evidence>
<name>A0A1L7X310_9HELO</name>
<keyword evidence="4" id="KW-0560">Oxidoreductase</keyword>
<dbReference type="PRINTS" id="PR00368">
    <property type="entry name" value="FADPNR"/>
</dbReference>
<dbReference type="STRING" id="576137.A0A1L7X310"/>
<dbReference type="InterPro" id="IPR023753">
    <property type="entry name" value="FAD/NAD-binding_dom"/>
</dbReference>
<evidence type="ECO:0000259" key="5">
    <source>
        <dbReference type="Pfam" id="PF07992"/>
    </source>
</evidence>